<dbReference type="EMBL" id="WACR01000005">
    <property type="protein sequence ID" value="KAB1064291.1"/>
    <property type="molecule type" value="Genomic_DNA"/>
</dbReference>
<dbReference type="GO" id="GO:0032259">
    <property type="term" value="P:methylation"/>
    <property type="evidence" value="ECO:0007669"/>
    <property type="project" value="UniProtKB-KW"/>
</dbReference>
<dbReference type="OrthoDB" id="5464618at2"/>
<reference evidence="1 2" key="1">
    <citation type="submission" date="2019-09" db="EMBL/GenBank/DDBJ databases">
        <title>Genomes of Cryomorphaceae.</title>
        <authorList>
            <person name="Bowman J.P."/>
        </authorList>
    </citation>
    <scope>NUCLEOTIDE SEQUENCE [LARGE SCALE GENOMIC DNA]</scope>
    <source>
        <strain evidence="1 2">KCTC 52047</strain>
    </source>
</reference>
<keyword evidence="1" id="KW-0808">Transferase</keyword>
<evidence type="ECO:0000313" key="2">
    <source>
        <dbReference type="Proteomes" id="UP000435357"/>
    </source>
</evidence>
<dbReference type="PANTHER" id="PTHR43167:SF1">
    <property type="entry name" value="PUTATIVE (AFU_ORTHOLOGUE AFUA_6G01830)-RELATED"/>
    <property type="match status" value="1"/>
</dbReference>
<dbReference type="Proteomes" id="UP000435357">
    <property type="component" value="Unassembled WGS sequence"/>
</dbReference>
<organism evidence="1 2">
    <name type="scientific">Salibacter halophilus</name>
    <dbReference type="NCBI Taxonomy" id="1803916"/>
    <lineage>
        <taxon>Bacteria</taxon>
        <taxon>Pseudomonadati</taxon>
        <taxon>Bacteroidota</taxon>
        <taxon>Flavobacteriia</taxon>
        <taxon>Flavobacteriales</taxon>
        <taxon>Salibacteraceae</taxon>
        <taxon>Salibacter</taxon>
    </lineage>
</organism>
<dbReference type="AlphaFoldDB" id="A0A6N6M498"/>
<name>A0A6N6M498_9FLAO</name>
<dbReference type="PANTHER" id="PTHR43167">
    <property type="entry name" value="PUTATIVE (AFU_ORTHOLOGUE AFUA_6G01830)-RELATED"/>
    <property type="match status" value="1"/>
</dbReference>
<sequence length="282" mass="32127">MRSWKNSQNNHQALAFCGGSFVEAVHTAIEFFKYLATAKTRHGIHSPFVYNFLEEVLYSQKEFYVFDELFEKRKQLRSDPSTIEVTDFGAGSRAGLTKTRSLSGIAKKGSPDKKFLKLLFKIAHYYDSKNILELGTSLGISTSFLASAHSKSKVVTIEGCPQTAKIAQQTFDDLKLCNIELIVGQFDEKLDSALTENGPFDLIYIDGNHREEATVHYFEQIEKHAAKEAIFILDDIYWSAGMTRAWEKIKGHKNVSVTLDLFRMGIVFTGVKTPRYDYRFRF</sequence>
<gene>
    <name evidence="1" type="ORF">F3059_06210</name>
</gene>
<protein>
    <submittedName>
        <fullName evidence="1">Class I SAM-dependent methyltransferase</fullName>
    </submittedName>
</protein>
<keyword evidence="1" id="KW-0489">Methyltransferase</keyword>
<evidence type="ECO:0000313" key="1">
    <source>
        <dbReference type="EMBL" id="KAB1064291.1"/>
    </source>
</evidence>
<keyword evidence="2" id="KW-1185">Reference proteome</keyword>
<dbReference type="Gene3D" id="3.40.50.150">
    <property type="entry name" value="Vaccinia Virus protein VP39"/>
    <property type="match status" value="1"/>
</dbReference>
<dbReference type="SUPFAM" id="SSF53335">
    <property type="entry name" value="S-adenosyl-L-methionine-dependent methyltransferases"/>
    <property type="match status" value="1"/>
</dbReference>
<proteinExistence type="predicted"/>
<dbReference type="InterPro" id="IPR029063">
    <property type="entry name" value="SAM-dependent_MTases_sf"/>
</dbReference>
<dbReference type="GO" id="GO:0008168">
    <property type="term" value="F:methyltransferase activity"/>
    <property type="evidence" value="ECO:0007669"/>
    <property type="project" value="UniProtKB-KW"/>
</dbReference>
<dbReference type="Pfam" id="PF13578">
    <property type="entry name" value="Methyltransf_24"/>
    <property type="match status" value="1"/>
</dbReference>
<dbReference type="CDD" id="cd02440">
    <property type="entry name" value="AdoMet_MTases"/>
    <property type="match status" value="1"/>
</dbReference>
<accession>A0A6N6M498</accession>
<comment type="caution">
    <text evidence="1">The sequence shown here is derived from an EMBL/GenBank/DDBJ whole genome shotgun (WGS) entry which is preliminary data.</text>
</comment>